<evidence type="ECO:0000256" key="1">
    <source>
        <dbReference type="SAM" id="MobiDB-lite"/>
    </source>
</evidence>
<sequence>MHSHRPRLRLRLRSHGTAWTCTEVEPGAPASRARATATARSSPADLCGKLTDNQVESTRHAYCTRSLIRYRTINDKREETGHALVMVVAASRLSSSAGDHPSPGGDPYGVRLPGAH</sequence>
<evidence type="ECO:0000313" key="2">
    <source>
        <dbReference type="EMBL" id="GGX67380.1"/>
    </source>
</evidence>
<dbReference type="Proteomes" id="UP000659223">
    <property type="component" value="Unassembled WGS sequence"/>
</dbReference>
<name>A0ABQ2Y7R8_9ACTN</name>
<organism evidence="2 3">
    <name type="scientific">Streptomyces hiroshimensis</name>
    <dbReference type="NCBI Taxonomy" id="66424"/>
    <lineage>
        <taxon>Bacteria</taxon>
        <taxon>Bacillati</taxon>
        <taxon>Actinomycetota</taxon>
        <taxon>Actinomycetes</taxon>
        <taxon>Kitasatosporales</taxon>
        <taxon>Streptomycetaceae</taxon>
        <taxon>Streptomyces</taxon>
    </lineage>
</organism>
<accession>A0ABQ2Y7R8</accession>
<evidence type="ECO:0000313" key="3">
    <source>
        <dbReference type="Proteomes" id="UP000659223"/>
    </source>
</evidence>
<protein>
    <recommendedName>
        <fullName evidence="4">Transposase</fullName>
    </recommendedName>
</protein>
<gene>
    <name evidence="2" type="ORF">GCM10010324_10840</name>
</gene>
<evidence type="ECO:0008006" key="4">
    <source>
        <dbReference type="Google" id="ProtNLM"/>
    </source>
</evidence>
<keyword evidence="3" id="KW-1185">Reference proteome</keyword>
<proteinExistence type="predicted"/>
<comment type="caution">
    <text evidence="2">The sequence shown here is derived from an EMBL/GenBank/DDBJ whole genome shotgun (WGS) entry which is preliminary data.</text>
</comment>
<dbReference type="RefSeq" id="WP_190020349.1">
    <property type="nucleotide sequence ID" value="NZ_BMUT01000001.1"/>
</dbReference>
<reference evidence="3" key="1">
    <citation type="journal article" date="2019" name="Int. J. Syst. Evol. Microbiol.">
        <title>The Global Catalogue of Microorganisms (GCM) 10K type strain sequencing project: providing services to taxonomists for standard genome sequencing and annotation.</title>
        <authorList>
            <consortium name="The Broad Institute Genomics Platform"/>
            <consortium name="The Broad Institute Genome Sequencing Center for Infectious Disease"/>
            <person name="Wu L."/>
            <person name="Ma J."/>
        </authorList>
    </citation>
    <scope>NUCLEOTIDE SEQUENCE [LARGE SCALE GENOMIC DNA]</scope>
    <source>
        <strain evidence="3">JCM 4586</strain>
    </source>
</reference>
<dbReference type="EMBL" id="BMUT01000001">
    <property type="protein sequence ID" value="GGX67380.1"/>
    <property type="molecule type" value="Genomic_DNA"/>
</dbReference>
<feature type="region of interest" description="Disordered" evidence="1">
    <location>
        <begin position="93"/>
        <end position="116"/>
    </location>
</feature>